<organism evidence="1">
    <name type="scientific">uncultured Caudovirales phage</name>
    <dbReference type="NCBI Taxonomy" id="2100421"/>
    <lineage>
        <taxon>Viruses</taxon>
        <taxon>Duplodnaviria</taxon>
        <taxon>Heunggongvirae</taxon>
        <taxon>Uroviricota</taxon>
        <taxon>Caudoviricetes</taxon>
        <taxon>Peduoviridae</taxon>
        <taxon>Maltschvirus</taxon>
        <taxon>Maltschvirus maltsch</taxon>
    </lineage>
</organism>
<dbReference type="EMBL" id="LR796211">
    <property type="protein sequence ID" value="CAB4127552.1"/>
    <property type="molecule type" value="Genomic_DNA"/>
</dbReference>
<proteinExistence type="predicted"/>
<dbReference type="Gene3D" id="2.40.30.240">
    <property type="match status" value="1"/>
</dbReference>
<accession>A0A6J5L1R2</accession>
<evidence type="ECO:0000313" key="1">
    <source>
        <dbReference type="EMBL" id="CAB4127552.1"/>
    </source>
</evidence>
<name>A0A6J5L1R2_9CAUD</name>
<sequence>MANALVTSTVITNEVLRIAHNASAFLGNMNTDYDDKWQGQYKPGQTVNARRPVQFTHRTGSTANIQDITESSVPVTVQPELGIDFAVSSNELALSVGSNGNVSTEFKQRYLQPAGLKIAAILDYSIASIIKNGSHQMVGTPGTPPSSIADILQAQVPLDRMSVPRDGMRMAAIEPGANANVVAGLATLFNNQAMLGDQYKTGVLKTGLGLDFAMSQNVPSHTVGPLGGTPLINGASQGLINSGSTDNPFALTTSLVTNGWTAAAAARLNQGDTFTIAGVFSVNPETKASTGVLQSFVVVGPTAAAPGTVSSDASGNLTMAISPAIIAGGAFQNVTARPASGAAITITSGAANTTYTNNIIWHRDAVTFVSPKQELPGGMDMAYQASMADEGSISLRFVRGFDITANRFISRFDVLWGAAVTLPNFIVRRTN</sequence>
<dbReference type="InterPro" id="IPR024659">
    <property type="entry name" value="Phage_coat_Gp5"/>
</dbReference>
<protein>
    <submittedName>
        <fullName evidence="1">Major capsid protein Gp5</fullName>
    </submittedName>
</protein>
<reference evidence="1" key="1">
    <citation type="submission" date="2020-04" db="EMBL/GenBank/DDBJ databases">
        <authorList>
            <person name="Chiriac C."/>
            <person name="Salcher M."/>
            <person name="Ghai R."/>
            <person name="Kavagutti S V."/>
        </authorList>
    </citation>
    <scope>NUCLEOTIDE SEQUENCE</scope>
</reference>
<gene>
    <name evidence="1" type="ORF">UFOVP92_33</name>
</gene>
<dbReference type="Pfam" id="PF11651">
    <property type="entry name" value="P22_CoatProtein"/>
    <property type="match status" value="1"/>
</dbReference>